<protein>
    <recommendedName>
        <fullName evidence="6">Dipeptidase</fullName>
        <ecNumber evidence="6">3.4.-.-</ecNumber>
    </recommendedName>
</protein>
<proteinExistence type="inferred from homology"/>
<keyword evidence="8" id="KW-1185">Reference proteome</keyword>
<keyword evidence="5 6" id="KW-0224">Dipeptidase</keyword>
<keyword evidence="4 6" id="KW-0378">Hydrolase</keyword>
<dbReference type="EC" id="3.4.-.-" evidence="6"/>
<dbReference type="PANTHER" id="PTHR12994">
    <property type="entry name" value="SECERNIN"/>
    <property type="match status" value="1"/>
</dbReference>
<dbReference type="AlphaFoldDB" id="A0A1H2YIF9"/>
<dbReference type="OrthoDB" id="9764088at2"/>
<sequence>MKIEKDKMKDVSNPSECTTIIVGKRATTDGSMIVARSDDWSAVVAKRLKVHPAKGQGPEEFVSFNNGFRCPLPKKALGYMGMPPYQYPDQWESAGFNTAGVGMSATESIFSSEKALAADPLVPNGLGEISINSVVLPYIHSAKEGVERLGALIEKYGIAEGFGVGFIDQKEIWYLETASGHRWIASRIPSNVYFVTANQARLREYDPMDNHHFLGSEDLIEFAITHKLYDPSKGVFDFHKAYIRDEKLDTTYNYPRVWALQALFSPEIENDVTENNFPVFVQGENCISLADVRRAYYHHYQGSTHDPYFHQNPKEPYRPVAIFRATHTHILQVRPELPKAIGEINYVAFGMAALGIFIPIYQGVTSYPEAYTKGDNHCKEDAAYWILRRVQTLGMVNYNKYAPVIRDVYDRFETEMEQRQREMEADYLALYPTHPMSAQELLQRFSDQLLEDVLTVSRELLNDLFTRLTLDIEAKYRFAGA</sequence>
<comment type="catalytic activity">
    <reaction evidence="1">
        <text>an L-aminoacyl-L-amino acid + H2O = 2 an L-alpha-amino acid</text>
        <dbReference type="Rhea" id="RHEA:48940"/>
        <dbReference type="ChEBI" id="CHEBI:15377"/>
        <dbReference type="ChEBI" id="CHEBI:59869"/>
        <dbReference type="ChEBI" id="CHEBI:77460"/>
        <dbReference type="EC" id="3.4.13.19"/>
    </reaction>
</comment>
<dbReference type="PANTHER" id="PTHR12994:SF17">
    <property type="entry name" value="LD30995P"/>
    <property type="match status" value="1"/>
</dbReference>
<dbReference type="Gene3D" id="3.60.60.10">
    <property type="entry name" value="Penicillin V Acylase, Chain A"/>
    <property type="match status" value="1"/>
</dbReference>
<evidence type="ECO:0000313" key="8">
    <source>
        <dbReference type="Proteomes" id="UP000182771"/>
    </source>
</evidence>
<dbReference type="InterPro" id="IPR005322">
    <property type="entry name" value="Peptidase_C69"/>
</dbReference>
<dbReference type="GeneID" id="85017108"/>
<name>A0A1H2YIF9_9FLAO</name>
<dbReference type="Proteomes" id="UP000182771">
    <property type="component" value="Unassembled WGS sequence"/>
</dbReference>
<evidence type="ECO:0000256" key="4">
    <source>
        <dbReference type="ARBA" id="ARBA00022801"/>
    </source>
</evidence>
<dbReference type="Pfam" id="PF03577">
    <property type="entry name" value="Peptidase_C69"/>
    <property type="match status" value="1"/>
</dbReference>
<comment type="similarity">
    <text evidence="2 6">Belongs to the peptidase C69 family.</text>
</comment>
<dbReference type="RefSeq" id="WP_016421041.1">
    <property type="nucleotide sequence ID" value="NZ_CBDFAJ010000033.1"/>
</dbReference>
<evidence type="ECO:0000256" key="2">
    <source>
        <dbReference type="ARBA" id="ARBA00007225"/>
    </source>
</evidence>
<evidence type="ECO:0000256" key="1">
    <source>
        <dbReference type="ARBA" id="ARBA00001670"/>
    </source>
</evidence>
<dbReference type="NCBIfam" id="NF033678">
    <property type="entry name" value="C69_fam_dipept"/>
    <property type="match status" value="1"/>
</dbReference>
<gene>
    <name evidence="7" type="ORF">SAMN05444420_10751</name>
</gene>
<evidence type="ECO:0000256" key="3">
    <source>
        <dbReference type="ARBA" id="ARBA00022670"/>
    </source>
</evidence>
<accession>A0A1H2YIF9</accession>
<keyword evidence="3 6" id="KW-0645">Protease</keyword>
<comment type="caution">
    <text evidence="7">The sequence shown here is derived from an EMBL/GenBank/DDBJ whole genome shotgun (WGS) entry which is preliminary data.</text>
</comment>
<evidence type="ECO:0000313" key="7">
    <source>
        <dbReference type="EMBL" id="SDX04755.1"/>
    </source>
</evidence>
<evidence type="ECO:0000256" key="5">
    <source>
        <dbReference type="ARBA" id="ARBA00022997"/>
    </source>
</evidence>
<evidence type="ECO:0000256" key="6">
    <source>
        <dbReference type="RuleBase" id="RU364089"/>
    </source>
</evidence>
<dbReference type="GO" id="GO:0070004">
    <property type="term" value="F:cysteine-type exopeptidase activity"/>
    <property type="evidence" value="ECO:0007669"/>
    <property type="project" value="InterPro"/>
</dbReference>
<reference evidence="7 8" key="1">
    <citation type="submission" date="2016-10" db="EMBL/GenBank/DDBJ databases">
        <authorList>
            <person name="Varghese N."/>
            <person name="Submissions S."/>
        </authorList>
    </citation>
    <scope>NUCLEOTIDE SEQUENCE [LARGE SCALE GENOMIC DNA]</scope>
    <source>
        <strain evidence="7 8">DSM 11449</strain>
    </source>
</reference>
<organism evidence="7 8">
    <name type="scientific">Capnocytophaga granulosa</name>
    <dbReference type="NCBI Taxonomy" id="45242"/>
    <lineage>
        <taxon>Bacteria</taxon>
        <taxon>Pseudomonadati</taxon>
        <taxon>Bacteroidota</taxon>
        <taxon>Flavobacteriia</taxon>
        <taxon>Flavobacteriales</taxon>
        <taxon>Flavobacteriaceae</taxon>
        <taxon>Capnocytophaga</taxon>
    </lineage>
</organism>
<dbReference type="GO" id="GO:0016805">
    <property type="term" value="F:dipeptidase activity"/>
    <property type="evidence" value="ECO:0007669"/>
    <property type="project" value="UniProtKB-KW"/>
</dbReference>
<dbReference type="GO" id="GO:0006508">
    <property type="term" value="P:proteolysis"/>
    <property type="evidence" value="ECO:0007669"/>
    <property type="project" value="UniProtKB-KW"/>
</dbReference>
<dbReference type="InterPro" id="IPR047804">
    <property type="entry name" value="C69_dipept_A-like"/>
</dbReference>
<dbReference type="EMBL" id="FNND01000007">
    <property type="protein sequence ID" value="SDX04755.1"/>
    <property type="molecule type" value="Genomic_DNA"/>
</dbReference>